<dbReference type="PANTHER" id="PTHR30055:SF146">
    <property type="entry name" value="HTH-TYPE TRANSCRIPTIONAL DUAL REGULATOR CECR"/>
    <property type="match status" value="1"/>
</dbReference>
<dbReference type="Gene3D" id="1.10.10.60">
    <property type="entry name" value="Homeodomain-like"/>
    <property type="match status" value="1"/>
</dbReference>
<dbReference type="SUPFAM" id="SSF46689">
    <property type="entry name" value="Homeodomain-like"/>
    <property type="match status" value="1"/>
</dbReference>
<dbReference type="InterPro" id="IPR041490">
    <property type="entry name" value="KstR2_TetR_C"/>
</dbReference>
<dbReference type="EMBL" id="CP142149">
    <property type="protein sequence ID" value="WSE34737.1"/>
    <property type="molecule type" value="Genomic_DNA"/>
</dbReference>
<dbReference type="SUPFAM" id="SSF48498">
    <property type="entry name" value="Tetracyclin repressor-like, C-terminal domain"/>
    <property type="match status" value="1"/>
</dbReference>
<feature type="region of interest" description="Disordered" evidence="3">
    <location>
        <begin position="1"/>
        <end position="31"/>
    </location>
</feature>
<evidence type="ECO:0000256" key="2">
    <source>
        <dbReference type="PROSITE-ProRule" id="PRU00335"/>
    </source>
</evidence>
<dbReference type="InterPro" id="IPR036271">
    <property type="entry name" value="Tet_transcr_reg_TetR-rel_C_sf"/>
</dbReference>
<sequence length="253" mass="27517">MASSTPRTSDTAEPGATGARRARNRSSTTRRDLVMGEILEHATRLFAERGYDGTTLQDIAEAIGITRPGLYNYISSKEMLLAALVADVTGSTAQMLRDIRQRDLSATEKLRAFVRALVLQRAAAPERFRVLDRTESALPEPIAGEHQAAKREVLSEAEAIIAEGIATGELQPKSERVAALSVIGMANWVAWWFHPGPDHPAEPIADQIAQNAVDMMVSPAGAHADQASPRRAIEAIRQNLDFVERQLAKSADD</sequence>
<proteinExistence type="predicted"/>
<dbReference type="InterPro" id="IPR009057">
    <property type="entry name" value="Homeodomain-like_sf"/>
</dbReference>
<name>A0ABZ1IJX6_9PSEU</name>
<evidence type="ECO:0000259" key="4">
    <source>
        <dbReference type="PROSITE" id="PS50977"/>
    </source>
</evidence>
<dbReference type="Proteomes" id="UP001330812">
    <property type="component" value="Chromosome"/>
</dbReference>
<dbReference type="Pfam" id="PF17932">
    <property type="entry name" value="TetR_C_24"/>
    <property type="match status" value="1"/>
</dbReference>
<dbReference type="RefSeq" id="WP_326837545.1">
    <property type="nucleotide sequence ID" value="NZ_CP142149.1"/>
</dbReference>
<dbReference type="InterPro" id="IPR001647">
    <property type="entry name" value="HTH_TetR"/>
</dbReference>
<dbReference type="Gene3D" id="1.10.357.10">
    <property type="entry name" value="Tetracycline Repressor, domain 2"/>
    <property type="match status" value="1"/>
</dbReference>
<dbReference type="InterPro" id="IPR050109">
    <property type="entry name" value="HTH-type_TetR-like_transc_reg"/>
</dbReference>
<reference evidence="5 6" key="1">
    <citation type="journal article" date="2015" name="Int. J. Syst. Evol. Microbiol.">
        <title>Amycolatopsis rhabdoformis sp. nov., an actinomycete isolated from a tropical forest soil.</title>
        <authorList>
            <person name="Souza W.R."/>
            <person name="Silva R.E."/>
            <person name="Goodfellow M."/>
            <person name="Busarakam K."/>
            <person name="Figueiro F.S."/>
            <person name="Ferreira D."/>
            <person name="Rodrigues-Filho E."/>
            <person name="Moraes L.A.B."/>
            <person name="Zucchi T.D."/>
        </authorList>
    </citation>
    <scope>NUCLEOTIDE SEQUENCE [LARGE SCALE GENOMIC DNA]</scope>
    <source>
        <strain evidence="5 6">NCIMB 14900</strain>
    </source>
</reference>
<dbReference type="PROSITE" id="PS50977">
    <property type="entry name" value="HTH_TETR_2"/>
    <property type="match status" value="1"/>
</dbReference>
<evidence type="ECO:0000256" key="3">
    <source>
        <dbReference type="SAM" id="MobiDB-lite"/>
    </source>
</evidence>
<organism evidence="5 6">
    <name type="scientific">Amycolatopsis rhabdoformis</name>
    <dbReference type="NCBI Taxonomy" id="1448059"/>
    <lineage>
        <taxon>Bacteria</taxon>
        <taxon>Bacillati</taxon>
        <taxon>Actinomycetota</taxon>
        <taxon>Actinomycetes</taxon>
        <taxon>Pseudonocardiales</taxon>
        <taxon>Pseudonocardiaceae</taxon>
        <taxon>Amycolatopsis</taxon>
    </lineage>
</organism>
<protein>
    <submittedName>
        <fullName evidence="5">TetR/AcrR family transcriptional regulator</fullName>
    </submittedName>
</protein>
<keyword evidence="1 2" id="KW-0238">DNA-binding</keyword>
<evidence type="ECO:0000313" key="6">
    <source>
        <dbReference type="Proteomes" id="UP001330812"/>
    </source>
</evidence>
<feature type="domain" description="HTH tetR-type" evidence="4">
    <location>
        <begin position="32"/>
        <end position="92"/>
    </location>
</feature>
<accession>A0ABZ1IJX6</accession>
<dbReference type="PRINTS" id="PR00455">
    <property type="entry name" value="HTHTETR"/>
</dbReference>
<evidence type="ECO:0000313" key="5">
    <source>
        <dbReference type="EMBL" id="WSE34737.1"/>
    </source>
</evidence>
<gene>
    <name evidence="5" type="ORF">VSH64_22090</name>
</gene>
<evidence type="ECO:0000256" key="1">
    <source>
        <dbReference type="ARBA" id="ARBA00023125"/>
    </source>
</evidence>
<dbReference type="Pfam" id="PF00440">
    <property type="entry name" value="TetR_N"/>
    <property type="match status" value="1"/>
</dbReference>
<keyword evidence="6" id="KW-1185">Reference proteome</keyword>
<feature type="compositionally biased region" description="Polar residues" evidence="3">
    <location>
        <begin position="1"/>
        <end position="11"/>
    </location>
</feature>
<dbReference type="PANTHER" id="PTHR30055">
    <property type="entry name" value="HTH-TYPE TRANSCRIPTIONAL REGULATOR RUTR"/>
    <property type="match status" value="1"/>
</dbReference>
<feature type="DNA-binding region" description="H-T-H motif" evidence="2">
    <location>
        <begin position="55"/>
        <end position="74"/>
    </location>
</feature>